<feature type="signal peptide" evidence="1">
    <location>
        <begin position="1"/>
        <end position="22"/>
    </location>
</feature>
<gene>
    <name evidence="2" type="primary">traN</name>
    <name evidence="2" type="ORF">MM239_11420</name>
</gene>
<evidence type="ECO:0000313" key="2">
    <source>
        <dbReference type="EMBL" id="MCH7410005.1"/>
    </source>
</evidence>
<sequence>MNNRNILTVMLIAMIFTYAVSAQSQSFFHQALITPYQLNIAWEKTTVLIFPSPVESADRGSRHILTQKDDKAQNVLKVKAAAKGFPESNLNVITADGKLYHFTVNYSDHIPNPVIDMGLQNHFETTAMLFDRISLNEEQVQLMAKKVVDKKPFLRKSEKSNRIKLTLQGIYIHEDVMFFQLSLANRSGIDFNTEQWRFFVQDAKQAKRTAVRELEMEPVFAYPGLTKGVSGKDNNTIVLAFEKFTIADTKRFIMQVFERSGDRNLDLSVKGRHLLKALPVSESQPLNQ</sequence>
<proteinExistence type="predicted"/>
<dbReference type="Proteomes" id="UP001165489">
    <property type="component" value="Unassembled WGS sequence"/>
</dbReference>
<keyword evidence="3" id="KW-1185">Reference proteome</keyword>
<accession>A0ABS9V1Z5</accession>
<organism evidence="2 3">
    <name type="scientific">Belliella filtrata</name>
    <dbReference type="NCBI Taxonomy" id="2923435"/>
    <lineage>
        <taxon>Bacteria</taxon>
        <taxon>Pseudomonadati</taxon>
        <taxon>Bacteroidota</taxon>
        <taxon>Cytophagia</taxon>
        <taxon>Cytophagales</taxon>
        <taxon>Cyclobacteriaceae</taxon>
        <taxon>Belliella</taxon>
    </lineage>
</organism>
<feature type="chain" id="PRO_5046820020" evidence="1">
    <location>
        <begin position="23"/>
        <end position="288"/>
    </location>
</feature>
<evidence type="ECO:0000256" key="1">
    <source>
        <dbReference type="SAM" id="SignalP"/>
    </source>
</evidence>
<name>A0ABS9V1Z5_9BACT</name>
<reference evidence="2" key="1">
    <citation type="submission" date="2022-03" db="EMBL/GenBank/DDBJ databases">
        <title>De novo assembled genomes of Belliella spp. (Cyclobacteriaceae) strains.</title>
        <authorList>
            <person name="Szabo A."/>
            <person name="Korponai K."/>
            <person name="Felfoldi T."/>
        </authorList>
    </citation>
    <scope>NUCLEOTIDE SEQUENCE</scope>
    <source>
        <strain evidence="2">DSM 111904</strain>
    </source>
</reference>
<evidence type="ECO:0000313" key="3">
    <source>
        <dbReference type="Proteomes" id="UP001165489"/>
    </source>
</evidence>
<dbReference type="NCBIfam" id="TIGR03780">
    <property type="entry name" value="Bac_Flav_CT_N"/>
    <property type="match status" value="1"/>
</dbReference>
<dbReference type="EMBL" id="JAKZGP010000027">
    <property type="protein sequence ID" value="MCH7410005.1"/>
    <property type="molecule type" value="Genomic_DNA"/>
</dbReference>
<comment type="caution">
    <text evidence="2">The sequence shown here is derived from an EMBL/GenBank/DDBJ whole genome shotgun (WGS) entry which is preliminary data.</text>
</comment>
<keyword evidence="1" id="KW-0732">Signal</keyword>
<dbReference type="InterPro" id="IPR022298">
    <property type="entry name" value="Conjug_transposon_TraN"/>
</dbReference>
<dbReference type="RefSeq" id="WP_262918631.1">
    <property type="nucleotide sequence ID" value="NZ_JAKZGP010000027.1"/>
</dbReference>
<dbReference type="Pfam" id="PF13595">
    <property type="entry name" value="DUF4138"/>
    <property type="match status" value="1"/>
</dbReference>
<protein>
    <submittedName>
        <fullName evidence="2">Conjugative transposon protein TraN</fullName>
    </submittedName>
</protein>